<dbReference type="InterPro" id="IPR045632">
    <property type="entry name" value="DUF6314"/>
</dbReference>
<organism evidence="6 7">
    <name type="scientific">Thalassiosira oceanica</name>
    <name type="common">Marine diatom</name>
    <dbReference type="NCBI Taxonomy" id="159749"/>
    <lineage>
        <taxon>Eukaryota</taxon>
        <taxon>Sar</taxon>
        <taxon>Stramenopiles</taxon>
        <taxon>Ochrophyta</taxon>
        <taxon>Bacillariophyta</taxon>
        <taxon>Coscinodiscophyceae</taxon>
        <taxon>Thalassiosirophycidae</taxon>
        <taxon>Thalassiosirales</taxon>
        <taxon>Thalassiosiraceae</taxon>
        <taxon>Thalassiosira</taxon>
    </lineage>
</organism>
<dbReference type="OMA" id="PWVLPRW"/>
<dbReference type="Proteomes" id="UP000266841">
    <property type="component" value="Unassembled WGS sequence"/>
</dbReference>
<reference evidence="6 7" key="1">
    <citation type="journal article" date="2012" name="Genome Biol.">
        <title>Genome and low-iron response of an oceanic diatom adapted to chronic iron limitation.</title>
        <authorList>
            <person name="Lommer M."/>
            <person name="Specht M."/>
            <person name="Roy A.S."/>
            <person name="Kraemer L."/>
            <person name="Andreson R."/>
            <person name="Gutowska M.A."/>
            <person name="Wolf J."/>
            <person name="Bergner S.V."/>
            <person name="Schilhabel M.B."/>
            <person name="Klostermeier U.C."/>
            <person name="Beiko R.G."/>
            <person name="Rosenstiel P."/>
            <person name="Hippler M."/>
            <person name="Laroche J."/>
        </authorList>
    </citation>
    <scope>NUCLEOTIDE SEQUENCE [LARGE SCALE GENOMIC DNA]</scope>
    <source>
        <strain evidence="6 7">CCMP1005</strain>
    </source>
</reference>
<dbReference type="InterPro" id="IPR050346">
    <property type="entry name" value="FMO-like"/>
</dbReference>
<keyword evidence="4" id="KW-0560">Oxidoreductase</keyword>
<feature type="non-terminal residue" evidence="6">
    <location>
        <position position="1"/>
    </location>
</feature>
<gene>
    <name evidence="6" type="ORF">THAOC_06154</name>
</gene>
<evidence type="ECO:0000256" key="1">
    <source>
        <dbReference type="ARBA" id="ARBA00009183"/>
    </source>
</evidence>
<evidence type="ECO:0000259" key="5">
    <source>
        <dbReference type="Pfam" id="PF19834"/>
    </source>
</evidence>
<dbReference type="GO" id="GO:0050661">
    <property type="term" value="F:NADP binding"/>
    <property type="evidence" value="ECO:0007669"/>
    <property type="project" value="InterPro"/>
</dbReference>
<dbReference type="InterPro" id="IPR020946">
    <property type="entry name" value="Flavin_mOase-like"/>
</dbReference>
<evidence type="ECO:0000256" key="2">
    <source>
        <dbReference type="ARBA" id="ARBA00022630"/>
    </source>
</evidence>
<keyword evidence="3" id="KW-0274">FAD</keyword>
<dbReference type="GO" id="GO:0050660">
    <property type="term" value="F:flavin adenine dinucleotide binding"/>
    <property type="evidence" value="ECO:0007669"/>
    <property type="project" value="InterPro"/>
</dbReference>
<dbReference type="AlphaFoldDB" id="K0T5D0"/>
<name>K0T5D0_THAOC</name>
<dbReference type="EMBL" id="AGNL01006025">
    <property type="protein sequence ID" value="EJK72324.1"/>
    <property type="molecule type" value="Genomic_DNA"/>
</dbReference>
<dbReference type="SUPFAM" id="SSF51905">
    <property type="entry name" value="FAD/NAD(P)-binding domain"/>
    <property type="match status" value="1"/>
</dbReference>
<comment type="caution">
    <text evidence="6">The sequence shown here is derived from an EMBL/GenBank/DDBJ whole genome shotgun (WGS) entry which is preliminary data.</text>
</comment>
<keyword evidence="7" id="KW-1185">Reference proteome</keyword>
<dbReference type="InterPro" id="IPR036188">
    <property type="entry name" value="FAD/NAD-bd_sf"/>
</dbReference>
<evidence type="ECO:0000256" key="4">
    <source>
        <dbReference type="ARBA" id="ARBA00023002"/>
    </source>
</evidence>
<dbReference type="OrthoDB" id="43741at2759"/>
<feature type="domain" description="DUF6314" evidence="5">
    <location>
        <begin position="391"/>
        <end position="555"/>
    </location>
</feature>
<sequence>VEWQDLTSQKRIQKVFDGVVVASGFFSAPILPEFVGTVDKSKLGETEIVHSSEYKSHETFKEKRVAVVGSSFSALEIAADLTHSASRIVSICSSVPWVLPRWVSDSEGTVLPIDMALFKRSHAFPQAESVQLTPESCRQRHRFLKSIVGEKQLNSDLGEPLDWDKPAHVAISNDFLDLVRERRIEVFHGRLEGICEDGSLRVIDSNTGNESSVEGFDRIICACGFKPNLESFLSSDILATMKYDPNDSFAATTLAWDTLHPELPNLGFCGMYRGPYFGIMELQARLVAGHLSGRIRFGENELREALDISDGIRSCAPRAQPGHMDELAQLCFGPSSPKYNVDKSDIGEMVSPAFYQPDEDIANQCKSDIQNEISRGRDGSRLPNLVLGSILGDWSYDRQIRHIQSKKVERVRGLVKFVKCWSRDREEDEDEDVLKGKKERPVLYREDGLYEFSPSQHFDIFREYEYEARGDALEIYFVEGGKREHLFLSLKFSPESEGASSTDDGYWVKATSDHLCIKDLYSATFRVKLNGLSASKVVIEYRVRGPSKDYESFTEMTMT</sequence>
<dbReference type="Pfam" id="PF00743">
    <property type="entry name" value="FMO-like"/>
    <property type="match status" value="1"/>
</dbReference>
<dbReference type="eggNOG" id="KOG1399">
    <property type="taxonomic scope" value="Eukaryota"/>
</dbReference>
<accession>K0T5D0</accession>
<comment type="similarity">
    <text evidence="1">Belongs to the FMO family.</text>
</comment>
<evidence type="ECO:0000313" key="7">
    <source>
        <dbReference type="Proteomes" id="UP000266841"/>
    </source>
</evidence>
<dbReference type="GO" id="GO:0004499">
    <property type="term" value="F:N,N-dimethylaniline monooxygenase activity"/>
    <property type="evidence" value="ECO:0007669"/>
    <property type="project" value="InterPro"/>
</dbReference>
<dbReference type="PANTHER" id="PTHR23023">
    <property type="entry name" value="DIMETHYLANILINE MONOOXYGENASE"/>
    <property type="match status" value="1"/>
</dbReference>
<proteinExistence type="inferred from homology"/>
<evidence type="ECO:0000313" key="6">
    <source>
        <dbReference type="EMBL" id="EJK72324.1"/>
    </source>
</evidence>
<protein>
    <recommendedName>
        <fullName evidence="5">DUF6314 domain-containing protein</fullName>
    </recommendedName>
</protein>
<keyword evidence="2" id="KW-0285">Flavoprotein</keyword>
<dbReference type="Pfam" id="PF19834">
    <property type="entry name" value="DUF6314"/>
    <property type="match status" value="1"/>
</dbReference>
<dbReference type="Gene3D" id="3.50.50.60">
    <property type="entry name" value="FAD/NAD(P)-binding domain"/>
    <property type="match status" value="1"/>
</dbReference>
<evidence type="ECO:0000256" key="3">
    <source>
        <dbReference type="ARBA" id="ARBA00022827"/>
    </source>
</evidence>